<dbReference type="GO" id="GO:0050201">
    <property type="term" value="F:fucokinase activity"/>
    <property type="evidence" value="ECO:0007669"/>
    <property type="project" value="TreeGrafter"/>
</dbReference>
<feature type="domain" description="GHMP kinase C-terminal" evidence="7">
    <location>
        <begin position="236"/>
        <end position="317"/>
    </location>
</feature>
<dbReference type="AlphaFoldDB" id="A0A1J4SF86"/>
<evidence type="ECO:0000256" key="1">
    <source>
        <dbReference type="ARBA" id="ARBA00022679"/>
    </source>
</evidence>
<keyword evidence="3" id="KW-0418">Kinase</keyword>
<dbReference type="PRINTS" id="PR00960">
    <property type="entry name" value="LMBPPROTEIN"/>
</dbReference>
<name>A0A1J4SF86_9BACT</name>
<dbReference type="Proteomes" id="UP000182278">
    <property type="component" value="Unassembled WGS sequence"/>
</dbReference>
<dbReference type="InterPro" id="IPR014606">
    <property type="entry name" value="Heptose_7-P_kinase"/>
</dbReference>
<keyword evidence="4" id="KW-0067">ATP-binding</keyword>
<dbReference type="InterPro" id="IPR006204">
    <property type="entry name" value="GHMP_kinase_N_dom"/>
</dbReference>
<dbReference type="InterPro" id="IPR001174">
    <property type="entry name" value="HddA/FKP"/>
</dbReference>
<dbReference type="InterPro" id="IPR052203">
    <property type="entry name" value="GHMP_Kinase-Related"/>
</dbReference>
<gene>
    <name evidence="8" type="ORF">AUJ66_04835</name>
</gene>
<dbReference type="GO" id="GO:0005524">
    <property type="term" value="F:ATP binding"/>
    <property type="evidence" value="ECO:0007669"/>
    <property type="project" value="UniProtKB-KW"/>
</dbReference>
<dbReference type="GO" id="GO:0042352">
    <property type="term" value="P:GDP-L-fucose salvage"/>
    <property type="evidence" value="ECO:0007669"/>
    <property type="project" value="TreeGrafter"/>
</dbReference>
<evidence type="ECO:0000256" key="2">
    <source>
        <dbReference type="ARBA" id="ARBA00022741"/>
    </source>
</evidence>
<comment type="caution">
    <text evidence="8">The sequence shown here is derived from an EMBL/GenBank/DDBJ whole genome shotgun (WGS) entry which is preliminary data.</text>
</comment>
<evidence type="ECO:0008006" key="10">
    <source>
        <dbReference type="Google" id="ProtNLM"/>
    </source>
</evidence>
<evidence type="ECO:0000313" key="8">
    <source>
        <dbReference type="EMBL" id="OIN96925.1"/>
    </source>
</evidence>
<evidence type="ECO:0000313" key="9">
    <source>
        <dbReference type="Proteomes" id="UP000182278"/>
    </source>
</evidence>
<dbReference type="InterPro" id="IPR013750">
    <property type="entry name" value="GHMP_kinase_C_dom"/>
</dbReference>
<dbReference type="EMBL" id="MNUO01000071">
    <property type="protein sequence ID" value="OIN96925.1"/>
    <property type="molecule type" value="Genomic_DNA"/>
</dbReference>
<evidence type="ECO:0000259" key="7">
    <source>
        <dbReference type="Pfam" id="PF08544"/>
    </source>
</evidence>
<evidence type="ECO:0000259" key="6">
    <source>
        <dbReference type="Pfam" id="PF00288"/>
    </source>
</evidence>
<comment type="similarity">
    <text evidence="5">Belongs to the GHMP kinase family.</text>
</comment>
<proteinExistence type="inferred from homology"/>
<keyword evidence="1" id="KW-0808">Transferase</keyword>
<feature type="domain" description="GHMP kinase N-terminal" evidence="6">
    <location>
        <begin position="81"/>
        <end position="163"/>
    </location>
</feature>
<dbReference type="Gene3D" id="3.30.230.120">
    <property type="match status" value="1"/>
</dbReference>
<organism evidence="8 9">
    <name type="scientific">Candidatus Desantisbacteria bacterium CG1_02_38_46</name>
    <dbReference type="NCBI Taxonomy" id="1817893"/>
    <lineage>
        <taxon>Bacteria</taxon>
        <taxon>Candidatus Desantisiibacteriota</taxon>
    </lineage>
</organism>
<dbReference type="SUPFAM" id="SSF55060">
    <property type="entry name" value="GHMP Kinase, C-terminal domain"/>
    <property type="match status" value="1"/>
</dbReference>
<dbReference type="SUPFAM" id="SSF54211">
    <property type="entry name" value="Ribosomal protein S5 domain 2-like"/>
    <property type="match status" value="1"/>
</dbReference>
<evidence type="ECO:0000256" key="3">
    <source>
        <dbReference type="ARBA" id="ARBA00022777"/>
    </source>
</evidence>
<accession>A0A1J4SF86</accession>
<dbReference type="InterPro" id="IPR020568">
    <property type="entry name" value="Ribosomal_Su5_D2-typ_SF"/>
</dbReference>
<dbReference type="PIRSF" id="PIRSF036406">
    <property type="entry name" value="Hept_kin"/>
    <property type="match status" value="1"/>
</dbReference>
<dbReference type="Pfam" id="PF00288">
    <property type="entry name" value="GHMP_kinases_N"/>
    <property type="match status" value="1"/>
</dbReference>
<dbReference type="STRING" id="1817893.AUJ66_04835"/>
<protein>
    <recommendedName>
        <fullName evidence="10">GHMP kinase</fullName>
    </recommendedName>
</protein>
<dbReference type="Pfam" id="PF08544">
    <property type="entry name" value="GHMP_kinases_C"/>
    <property type="match status" value="1"/>
</dbReference>
<dbReference type="InterPro" id="IPR036554">
    <property type="entry name" value="GHMP_kinase_C_sf"/>
</dbReference>
<keyword evidence="2" id="KW-0547">Nucleotide-binding</keyword>
<reference evidence="8 9" key="1">
    <citation type="journal article" date="2016" name="Environ. Microbiol.">
        <title>Genomic resolution of a cold subsurface aquifer community provides metabolic insights for novel microbes adapted to high CO concentrations.</title>
        <authorList>
            <person name="Probst A.J."/>
            <person name="Castelle C.J."/>
            <person name="Singh A."/>
            <person name="Brown C.T."/>
            <person name="Anantharaman K."/>
            <person name="Sharon I."/>
            <person name="Hug L.A."/>
            <person name="Burstein D."/>
            <person name="Emerson J.B."/>
            <person name="Thomas B.C."/>
            <person name="Banfield J.F."/>
        </authorList>
    </citation>
    <scope>NUCLEOTIDE SEQUENCE [LARGE SCALE GENOMIC DNA]</scope>
    <source>
        <strain evidence="8">CG1_02_38_46</strain>
    </source>
</reference>
<evidence type="ECO:0000256" key="4">
    <source>
        <dbReference type="ARBA" id="ARBA00022840"/>
    </source>
</evidence>
<dbReference type="PANTHER" id="PTHR32463:SF0">
    <property type="entry name" value="L-FUCOSE KINASE"/>
    <property type="match status" value="1"/>
</dbReference>
<evidence type="ECO:0000256" key="5">
    <source>
        <dbReference type="ARBA" id="ARBA00038121"/>
    </source>
</evidence>
<sequence>MVIESTAPTRIDLAGGAFDVYPLYLFEGGGVTVNMAITLLNKVRLETREDKEIHLHSIDLMVKEEAKDVDSLNLESELGFVARIIKFYRPKTGLNVTTKNTIPKGSGLGTSSSLLIALSGALNELNKTGVSAEQFIDYGANIEAQSLKVPTGKQDYYAAVYGGVNAIWSELKGCRLEKIPFDDESIEEFNQRIILSFTGKPRFSGATNWNLVKGYIDGVGNTRQHLLGIKATGLKMRECLLARDMEKFAILLREEWENRKRCAEGVTTTQIDKIIAEAKKNGALASKLCGAGGGGCMITYVKKGDREKIKNVLQSLGAKYMDARIAKQGLTITTQ</sequence>
<dbReference type="PANTHER" id="PTHR32463">
    <property type="entry name" value="L-FUCOSE KINASE"/>
    <property type="match status" value="1"/>
</dbReference>